<evidence type="ECO:0000313" key="1">
    <source>
        <dbReference type="EMBL" id="RKN09367.1"/>
    </source>
</evidence>
<dbReference type="OrthoDB" id="3541554at2"/>
<sequence length="85" mass="9403">MGLISGLLLLPLAPARGVGWVANRVADAADREYRSPGPLMARLAALHRDLECGAIDQEEFERQEEIVLTRLERLRAGDQGEQRGH</sequence>
<evidence type="ECO:0000313" key="3">
    <source>
        <dbReference type="Proteomes" id="UP000268652"/>
    </source>
</evidence>
<reference evidence="3 4" key="1">
    <citation type="submission" date="2018-09" db="EMBL/GenBank/DDBJ databases">
        <title>Streptomyces sp. nov. DS1-2, an endophytic actinomycete isolated from roots of Dendrobium scabrilingue.</title>
        <authorList>
            <person name="Kuncharoen N."/>
            <person name="Kudo T."/>
            <person name="Ohkuma M."/>
            <person name="Yuki M."/>
            <person name="Tanasupawat S."/>
        </authorList>
    </citation>
    <scope>NUCLEOTIDE SEQUENCE [LARGE SCALE GENOMIC DNA]</scope>
    <source>
        <strain evidence="1 4">AZ1-7</strain>
        <strain evidence="2 3">DS1-2</strain>
    </source>
</reference>
<protein>
    <submittedName>
        <fullName evidence="1">Gas vesicle protein</fullName>
    </submittedName>
</protein>
<name>A0A3A9WTB8_9ACTN</name>
<gene>
    <name evidence="2" type="ORF">D7318_13545</name>
    <name evidence="1" type="ORF">D7319_12980</name>
</gene>
<accession>A0A3A9WTB8</accession>
<evidence type="ECO:0000313" key="4">
    <source>
        <dbReference type="Proteomes" id="UP000275024"/>
    </source>
</evidence>
<dbReference type="AlphaFoldDB" id="A0A3A9WTB8"/>
<dbReference type="Proteomes" id="UP000275024">
    <property type="component" value="Unassembled WGS sequence"/>
</dbReference>
<dbReference type="EMBL" id="RBDY01000008">
    <property type="protein sequence ID" value="RKN23035.1"/>
    <property type="molecule type" value="Genomic_DNA"/>
</dbReference>
<dbReference type="EMBL" id="RBDX01000008">
    <property type="protein sequence ID" value="RKN09367.1"/>
    <property type="molecule type" value="Genomic_DNA"/>
</dbReference>
<dbReference type="Proteomes" id="UP000268652">
    <property type="component" value="Unassembled WGS sequence"/>
</dbReference>
<proteinExistence type="predicted"/>
<comment type="caution">
    <text evidence="1">The sequence shown here is derived from an EMBL/GenBank/DDBJ whole genome shotgun (WGS) entry which is preliminary data.</text>
</comment>
<dbReference type="RefSeq" id="WP_120697207.1">
    <property type="nucleotide sequence ID" value="NZ_RBDX01000008.1"/>
</dbReference>
<organism evidence="1 4">
    <name type="scientific">Streptomyces radicis</name>
    <dbReference type="NCBI Taxonomy" id="1750517"/>
    <lineage>
        <taxon>Bacteria</taxon>
        <taxon>Bacillati</taxon>
        <taxon>Actinomycetota</taxon>
        <taxon>Actinomycetes</taxon>
        <taxon>Kitasatosporales</taxon>
        <taxon>Streptomycetaceae</taxon>
        <taxon>Streptomyces</taxon>
    </lineage>
</organism>
<keyword evidence="3" id="KW-1185">Reference proteome</keyword>
<dbReference type="InterPro" id="IPR007804">
    <property type="entry name" value="GvpG"/>
</dbReference>
<dbReference type="Pfam" id="PF05120">
    <property type="entry name" value="GvpG"/>
    <property type="match status" value="1"/>
</dbReference>
<evidence type="ECO:0000313" key="2">
    <source>
        <dbReference type="EMBL" id="RKN23035.1"/>
    </source>
</evidence>